<feature type="compositionally biased region" description="Pro residues" evidence="1">
    <location>
        <begin position="241"/>
        <end position="254"/>
    </location>
</feature>
<feature type="compositionally biased region" description="Low complexity" evidence="1">
    <location>
        <begin position="203"/>
        <end position="214"/>
    </location>
</feature>
<evidence type="ECO:0008006" key="4">
    <source>
        <dbReference type="Google" id="ProtNLM"/>
    </source>
</evidence>
<organism evidence="2 3">
    <name type="scientific">Streptacidiphilus alkalitolerans</name>
    <dbReference type="NCBI Taxonomy" id="3342712"/>
    <lineage>
        <taxon>Bacteria</taxon>
        <taxon>Bacillati</taxon>
        <taxon>Actinomycetota</taxon>
        <taxon>Actinomycetes</taxon>
        <taxon>Kitasatosporales</taxon>
        <taxon>Streptomycetaceae</taxon>
        <taxon>Streptacidiphilus</taxon>
    </lineage>
</organism>
<evidence type="ECO:0000256" key="1">
    <source>
        <dbReference type="SAM" id="MobiDB-lite"/>
    </source>
</evidence>
<dbReference type="Proteomes" id="UP001592582">
    <property type="component" value="Unassembled WGS sequence"/>
</dbReference>
<name>A0ABV6V9L1_9ACTN</name>
<feature type="region of interest" description="Disordered" evidence="1">
    <location>
        <begin position="169"/>
        <end position="273"/>
    </location>
</feature>
<keyword evidence="3" id="KW-1185">Reference proteome</keyword>
<comment type="caution">
    <text evidence="2">The sequence shown here is derived from an EMBL/GenBank/DDBJ whole genome shotgun (WGS) entry which is preliminary data.</text>
</comment>
<proteinExistence type="predicted"/>
<sequence>MARRHGLILSSIWDDADFTDLLGEGEQRLYAFLLSQPNLNHAGLLPLTLKRWARKAKGLTVDLLQQRLDVLEQRRFIVMDADTEELLIRSFIRNDGVYRMPRVMGAAVSGAQEISSHKLRRALLAEMPRIPLEELSDAAGPKGPSVRAQVQEHIEVLCRTIAVPLPNPSAAPSAWPEQASPNPSATPGDTPRQPFPKGSAGVADTPDTAPADTPGEPPAQPSTHVRAEAHARVAPALSPALSPPPSSSPPPPDPAVVQPSTPAEGGGGGEDPTEQAIEFLEQLPQPWTLGRVTAKAYAPNLIARAAERHWELDAALAAELTKDPGGIRSYREVLRSRIEDLAYRQRPALPLANQKPCATCGTTERRLADNGICPPCIKGDSGAQPRTLMPAGFRQAIRPDAAPSTEQE</sequence>
<gene>
    <name evidence="2" type="ORF">ACEZDG_13920</name>
</gene>
<evidence type="ECO:0000313" key="2">
    <source>
        <dbReference type="EMBL" id="MFC1410363.1"/>
    </source>
</evidence>
<dbReference type="EMBL" id="JBHEZX010000005">
    <property type="protein sequence ID" value="MFC1410363.1"/>
    <property type="molecule type" value="Genomic_DNA"/>
</dbReference>
<dbReference type="RefSeq" id="WP_380507869.1">
    <property type="nucleotide sequence ID" value="NZ_JBHEZX010000005.1"/>
</dbReference>
<evidence type="ECO:0000313" key="3">
    <source>
        <dbReference type="Proteomes" id="UP001592582"/>
    </source>
</evidence>
<reference evidence="2 3" key="1">
    <citation type="submission" date="2024-09" db="EMBL/GenBank/DDBJ databases">
        <authorList>
            <person name="Lee S.D."/>
        </authorList>
    </citation>
    <scope>NUCLEOTIDE SEQUENCE [LARGE SCALE GENOMIC DNA]</scope>
    <source>
        <strain evidence="2 3">N1-1</strain>
    </source>
</reference>
<accession>A0ABV6V9L1</accession>
<protein>
    <recommendedName>
        <fullName evidence="4">Helix-turn-helix domain-containing protein</fullName>
    </recommendedName>
</protein>